<organism evidence="1">
    <name type="scientific">human gut metagenome</name>
    <dbReference type="NCBI Taxonomy" id="408170"/>
    <lineage>
        <taxon>unclassified sequences</taxon>
        <taxon>metagenomes</taxon>
        <taxon>organismal metagenomes</taxon>
    </lineage>
</organism>
<dbReference type="EMBL" id="AJWY01004442">
    <property type="protein sequence ID" value="EKC72370.1"/>
    <property type="molecule type" value="Genomic_DNA"/>
</dbReference>
<dbReference type="AlphaFoldDB" id="K1U1Y8"/>
<protein>
    <submittedName>
        <fullName evidence="1">Uncharacterized protein</fullName>
    </submittedName>
</protein>
<feature type="non-terminal residue" evidence="1">
    <location>
        <position position="27"/>
    </location>
</feature>
<sequence length="27" mass="3070">MDSIVSFTEEHCGVEDSVSYYLYAVPE</sequence>
<accession>K1U1Y8</accession>
<proteinExistence type="predicted"/>
<gene>
    <name evidence="1" type="ORF">LEA_06778</name>
</gene>
<reference evidence="1" key="1">
    <citation type="journal article" date="2013" name="Environ. Microbiol.">
        <title>Microbiota from the distal guts of lean and obese adolescents exhibit partial functional redundancy besides clear differences in community structure.</title>
        <authorList>
            <person name="Ferrer M."/>
            <person name="Ruiz A."/>
            <person name="Lanza F."/>
            <person name="Haange S.B."/>
            <person name="Oberbach A."/>
            <person name="Till H."/>
            <person name="Bargiela R."/>
            <person name="Campoy C."/>
            <person name="Segura M.T."/>
            <person name="Richter M."/>
            <person name="von Bergen M."/>
            <person name="Seifert J."/>
            <person name="Suarez A."/>
        </authorList>
    </citation>
    <scope>NUCLEOTIDE SEQUENCE</scope>
</reference>
<comment type="caution">
    <text evidence="1">The sequence shown here is derived from an EMBL/GenBank/DDBJ whole genome shotgun (WGS) entry which is preliminary data.</text>
</comment>
<evidence type="ECO:0000313" key="1">
    <source>
        <dbReference type="EMBL" id="EKC72370.1"/>
    </source>
</evidence>
<name>K1U1Y8_9ZZZZ</name>